<protein>
    <recommendedName>
        <fullName evidence="3">Spo0E family sporulation regulatory protein-aspartic acid phosphatase</fullName>
    </recommendedName>
</protein>
<evidence type="ECO:0008006" key="3">
    <source>
        <dbReference type="Google" id="ProtNLM"/>
    </source>
</evidence>
<organism evidence="1 2">
    <name type="scientific">Virgibacillus halodenitrificans</name>
    <name type="common">Bacillus halodenitrificans</name>
    <dbReference type="NCBI Taxonomy" id="1482"/>
    <lineage>
        <taxon>Bacteria</taxon>
        <taxon>Bacillati</taxon>
        <taxon>Bacillota</taxon>
        <taxon>Bacilli</taxon>
        <taxon>Bacillales</taxon>
        <taxon>Bacillaceae</taxon>
        <taxon>Virgibacillus</taxon>
    </lineage>
</organism>
<comment type="caution">
    <text evidence="1">The sequence shown here is derived from an EMBL/GenBank/DDBJ whole genome shotgun (WGS) entry which is preliminary data.</text>
</comment>
<reference evidence="1 2" key="1">
    <citation type="submission" date="2020-09" db="EMBL/GenBank/DDBJ databases">
        <title>Draft Genome Sequences of Oil-Oxidizing Bacteria Halomonas titanicae, Marinobacter lutaoensis, and Virgibacillus halodenitrificans Isolated from Highly Saline Environments.</title>
        <authorList>
            <person name="Grouzdev D.S."/>
            <person name="Sokolova D.S."/>
            <person name="Semenova E.M."/>
            <person name="Borzenkov I.A."/>
            <person name="Bidzhieva S.K."/>
            <person name="Poltaraus A.B."/>
            <person name="Nazina T.N."/>
        </authorList>
    </citation>
    <scope>NUCLEOTIDE SEQUENCE [LARGE SCALE GENOMIC DNA]</scope>
    <source>
        <strain evidence="1 2">VKM B-3472D</strain>
    </source>
</reference>
<dbReference type="Proteomes" id="UP000621631">
    <property type="component" value="Unassembled WGS sequence"/>
</dbReference>
<name>A0ABR7VW60_VIRHA</name>
<gene>
    <name evidence="1" type="ORF">IC602_19465</name>
</gene>
<proteinExistence type="predicted"/>
<dbReference type="EMBL" id="JACWEZ010000027">
    <property type="protein sequence ID" value="MBD1224797.1"/>
    <property type="molecule type" value="Genomic_DNA"/>
</dbReference>
<evidence type="ECO:0000313" key="1">
    <source>
        <dbReference type="EMBL" id="MBD1224797.1"/>
    </source>
</evidence>
<evidence type="ECO:0000313" key="2">
    <source>
        <dbReference type="Proteomes" id="UP000621631"/>
    </source>
</evidence>
<accession>A0ABR7VW60</accession>
<keyword evidence="2" id="KW-1185">Reference proteome</keyword>
<sequence>MKNVINNYKNLLEIYEFASELYLKTNSIKLLKYAINELEQFERLFVEYYSLNELQELQMELGSQMIAIV</sequence>
<dbReference type="RefSeq" id="WP_189779439.1">
    <property type="nucleotide sequence ID" value="NZ_JACWEZ010000027.1"/>
</dbReference>